<comment type="cofactor">
    <cofactor evidence="2">
        <name>Zn(2+)</name>
        <dbReference type="ChEBI" id="CHEBI:29105"/>
    </cofactor>
    <text evidence="2">Binds 1 zinc ion per subunit.</text>
</comment>
<evidence type="ECO:0000259" key="5">
    <source>
        <dbReference type="Pfam" id="PF00080"/>
    </source>
</evidence>
<keyword evidence="2" id="KW-0186">Copper</keyword>
<comment type="function">
    <text evidence="2">Destroys radicals which are normally produced within the cells and which are toxic to biological systems.</text>
</comment>
<dbReference type="Pfam" id="PF00080">
    <property type="entry name" value="Sod_Cu"/>
    <property type="match status" value="1"/>
</dbReference>
<evidence type="ECO:0000256" key="1">
    <source>
        <dbReference type="ARBA" id="ARBA00010457"/>
    </source>
</evidence>
<dbReference type="PROSITE" id="PS00087">
    <property type="entry name" value="SOD_CU_ZN_1"/>
    <property type="match status" value="1"/>
</dbReference>
<protein>
    <recommendedName>
        <fullName evidence="2">Superoxide dismutase [Cu-Zn]</fullName>
        <ecNumber evidence="2">1.15.1.1</ecNumber>
    </recommendedName>
</protein>
<evidence type="ECO:0000313" key="7">
    <source>
        <dbReference type="Proteomes" id="UP000503117"/>
    </source>
</evidence>
<dbReference type="InterPro" id="IPR024134">
    <property type="entry name" value="SOD_Cu/Zn_/chaperone"/>
</dbReference>
<name>A0ABX6MM28_9BURK</name>
<dbReference type="Proteomes" id="UP000503117">
    <property type="component" value="Chromosome"/>
</dbReference>
<dbReference type="InterPro" id="IPR018152">
    <property type="entry name" value="SOD_Cu/Zn_BS"/>
</dbReference>
<feature type="domain" description="Superoxide dismutase copper/zinc binding" evidence="5">
    <location>
        <begin position="42"/>
        <end position="173"/>
    </location>
</feature>
<evidence type="ECO:0000256" key="2">
    <source>
        <dbReference type="RuleBase" id="RU000393"/>
    </source>
</evidence>
<dbReference type="PRINTS" id="PR00068">
    <property type="entry name" value="CUZNDISMTASE"/>
</dbReference>
<sequence length="177" mass="17656">MRTSLTARLLTLSLALAAAGLAQAADSTADVVLKPTVGSATSGSVRFTQQGDQLRIDADIAGLTPGVHGFHLHEKGDCSAPDGTSAGGHFNPGNHQHGGPQNTAHHGGDFGNITADASGKASLHLSVPTGQISLDAGAANSIVGRGLIVHADPDDFVTQPTGNSGKRLACGVVVAGK</sequence>
<organism evidence="6 7">
    <name type="scientific">Duganella dendranthematis</name>
    <dbReference type="NCBI Taxonomy" id="2728021"/>
    <lineage>
        <taxon>Bacteria</taxon>
        <taxon>Pseudomonadati</taxon>
        <taxon>Pseudomonadota</taxon>
        <taxon>Betaproteobacteria</taxon>
        <taxon>Burkholderiales</taxon>
        <taxon>Oxalobacteraceae</taxon>
        <taxon>Telluria group</taxon>
        <taxon>Duganella</taxon>
    </lineage>
</organism>
<feature type="chain" id="PRO_5045658835" description="Superoxide dismutase [Cu-Zn]" evidence="4">
    <location>
        <begin position="25"/>
        <end position="177"/>
    </location>
</feature>
<reference evidence="6 7" key="1">
    <citation type="submission" date="2020-04" db="EMBL/GenBank/DDBJ databases">
        <title>Genome sequencing of novel species.</title>
        <authorList>
            <person name="Heo J."/>
            <person name="Kim S.-J."/>
            <person name="Kim J.-S."/>
            <person name="Hong S.-B."/>
            <person name="Kwon S.-W."/>
        </authorList>
    </citation>
    <scope>NUCLEOTIDE SEQUENCE [LARGE SCALE GENOMIC DNA]</scope>
    <source>
        <strain evidence="6 7">AF9R3</strain>
    </source>
</reference>
<evidence type="ECO:0000313" key="6">
    <source>
        <dbReference type="EMBL" id="QJD94142.1"/>
    </source>
</evidence>
<dbReference type="SUPFAM" id="SSF49329">
    <property type="entry name" value="Cu,Zn superoxide dismutase-like"/>
    <property type="match status" value="1"/>
</dbReference>
<keyword evidence="2" id="KW-0862">Zinc</keyword>
<keyword evidence="2" id="KW-0479">Metal-binding</keyword>
<keyword evidence="4" id="KW-0732">Signal</keyword>
<gene>
    <name evidence="6" type="ORF">HH213_14280</name>
</gene>
<dbReference type="InterPro" id="IPR036423">
    <property type="entry name" value="SOD-like_Cu/Zn_dom_sf"/>
</dbReference>
<proteinExistence type="inferred from homology"/>
<dbReference type="PROSITE" id="PS00332">
    <property type="entry name" value="SOD_CU_ZN_2"/>
    <property type="match status" value="1"/>
</dbReference>
<dbReference type="EMBL" id="CP051684">
    <property type="protein sequence ID" value="QJD94142.1"/>
    <property type="molecule type" value="Genomic_DNA"/>
</dbReference>
<comment type="catalytic activity">
    <reaction evidence="2">
        <text>2 superoxide + 2 H(+) = H2O2 + O2</text>
        <dbReference type="Rhea" id="RHEA:20696"/>
        <dbReference type="ChEBI" id="CHEBI:15378"/>
        <dbReference type="ChEBI" id="CHEBI:15379"/>
        <dbReference type="ChEBI" id="CHEBI:16240"/>
        <dbReference type="ChEBI" id="CHEBI:18421"/>
        <dbReference type="EC" id="1.15.1.1"/>
    </reaction>
</comment>
<evidence type="ECO:0000256" key="4">
    <source>
        <dbReference type="SAM" id="SignalP"/>
    </source>
</evidence>
<keyword evidence="7" id="KW-1185">Reference proteome</keyword>
<feature type="signal peptide" evidence="4">
    <location>
        <begin position="1"/>
        <end position="24"/>
    </location>
</feature>
<comment type="cofactor">
    <cofactor evidence="2">
        <name>Cu cation</name>
        <dbReference type="ChEBI" id="CHEBI:23378"/>
    </cofactor>
    <text evidence="2">Binds 1 copper ion per subunit.</text>
</comment>
<dbReference type="CDD" id="cd00305">
    <property type="entry name" value="Cu-Zn_Superoxide_Dismutase"/>
    <property type="match status" value="1"/>
</dbReference>
<dbReference type="EC" id="1.15.1.1" evidence="2"/>
<dbReference type="Gene3D" id="2.60.40.200">
    <property type="entry name" value="Superoxide dismutase, copper/zinc binding domain"/>
    <property type="match status" value="1"/>
</dbReference>
<evidence type="ECO:0000256" key="3">
    <source>
        <dbReference type="SAM" id="MobiDB-lite"/>
    </source>
</evidence>
<comment type="similarity">
    <text evidence="1 2">Belongs to the Cu-Zn superoxide dismutase family.</text>
</comment>
<dbReference type="PANTHER" id="PTHR10003">
    <property type="entry name" value="SUPEROXIDE DISMUTASE CU-ZN -RELATED"/>
    <property type="match status" value="1"/>
</dbReference>
<keyword evidence="2" id="KW-0560">Oxidoreductase</keyword>
<accession>A0ABX6MM28</accession>
<dbReference type="InterPro" id="IPR001424">
    <property type="entry name" value="SOD_Cu_Zn_dom"/>
</dbReference>
<feature type="region of interest" description="Disordered" evidence="3">
    <location>
        <begin position="74"/>
        <end position="115"/>
    </location>
</feature>